<evidence type="ECO:0000256" key="5">
    <source>
        <dbReference type="ARBA" id="ARBA00022553"/>
    </source>
</evidence>
<dbReference type="CDD" id="cd06086">
    <property type="entry name" value="KOW_Spt5_6"/>
    <property type="match status" value="1"/>
</dbReference>
<evidence type="ECO:0000259" key="15">
    <source>
        <dbReference type="SMART" id="SM01104"/>
    </source>
</evidence>
<dbReference type="InterPro" id="IPR041973">
    <property type="entry name" value="KOW_Spt5_1"/>
</dbReference>
<dbReference type="InterPro" id="IPR041977">
    <property type="entry name" value="KOW_Spt5_4"/>
</dbReference>
<dbReference type="InterPro" id="IPR041980">
    <property type="entry name" value="KOW_Spt5_6_metazoa"/>
</dbReference>
<keyword evidence="4" id="KW-0678">Repressor</keyword>
<dbReference type="PANTHER" id="PTHR11125:SF7">
    <property type="entry name" value="TRANSCRIPTION ELONGATION FACTOR SPT5"/>
    <property type="match status" value="1"/>
</dbReference>
<sequence length="1235" mass="135295">MSDSEDSDFSDNQSERSSDGEAEEVDENEEEAASPVGSDKVADEEGEDLDDDDEEYDEEEDEEDDDRPRKKPKHGGFILDEADVDDEDEDEDRWSEGGEDILEKGEMKNPTQKLRLLCRSGKSGSADTREDRCVPALCEALQLLLVVVRSSSRCAAVQSSRWNRVLWSLQLLYLPNPGSARLVLHAGSPGVLVLQPEVLIRAAQLHKLINRLLVSCFLPPSPFLLITSCLLTRLCSSSSSSLADPEQKRLKLPTWTTWFWMKTTLDPGGCRTSGGRTCSAADQQQLSSEQRLTHCLCFRDSREEALGEYYMRKYAKSSVGEHYAGGPEELSDDITQQQLLPGVKDPNLWTVKCKIGEERATAIALMRKFIAYQFTDTRVQTHQWLTAPRAAGLQPLQIKSVVAPDHVKGYIYVESYKQTHVKAAIEGIGNLRMGLWNQQMVPIKEMTDVLKVVKEVTNLKPKSWVRLKRGLYKDDIAQVDYVEPSQNTISLKMIPRIDLDRIKAKMSLVGSGSGSGRSPPVELRSDSDLRTGTPRGRSSRGLRNACLMPRRSGMLLVLVLVSGSGLNDELCCRSLGGEVSHDGDFMIFEGNRYSRKGFLFKSFAMSAVVSPRRLVPVPARGAVRPGTGPYNSRFCCITDGVKPTLSELEKFEDQPEGIDLEVLKVLPRDLQLCSETASGVDVGGQHEWGELVQLDPQTVGVIVRLERETFQVLNMHGKVLTVRHQAVNRRKDNRFAVALDSEQNNIHVKDIVKVIDGPHSGREGEIRHLFRGFAFLHCKKLVENGGMFVCKTRHLVLAGGSKPRDVTNFTVGGFAPMSPRISSPMHHGGGGAQQRGGGGGGGGGFGRGRGRRDNDLIGQTVRISQGPYKGYIGVVKDATESTARVELHSTCQTISVDRQRLTAMGAKRHTGSTSAHGRTPMFGSQTPMYGAGSRTPIYGSQTPMQDGSRTPHYGSQTPLHDGSRTPGQSGAWDPSNPNTPSRNDEEYDFGFDDEPSPSPQGYGGTPNPQTPGYPEVPSPQVNPQYNPQTPGTPAMYNPEQYSPYAAPSPQGSYQPSPSPQSYHQVAPSPVGFQNTHSPASYHPTPSPMAYQASPSPSPVGYSPMTPGAPSPGGYNPHTPGSNIEQGSGDWVTTDILVRVKDSFMDLMGQVGVIRSVTGGMCSVFMQDSEKVVSVSSDHLEPVTPTKNNKVKVILGEDREATGILLSIDGDDGIVRMELDDQLKILNLRFLGRLEH</sequence>
<dbReference type="Proteomes" id="UP000250572">
    <property type="component" value="Unassembled WGS sequence"/>
</dbReference>
<dbReference type="GO" id="GO:0032784">
    <property type="term" value="P:regulation of DNA-templated transcription elongation"/>
    <property type="evidence" value="ECO:0007669"/>
    <property type="project" value="InterPro"/>
</dbReference>
<dbReference type="Pfam" id="PF23042">
    <property type="entry name" value="KOW1_SPT5"/>
    <property type="match status" value="1"/>
</dbReference>
<evidence type="ECO:0000256" key="2">
    <source>
        <dbReference type="ARBA" id="ARBA00006956"/>
    </source>
</evidence>
<dbReference type="CDD" id="cd06084">
    <property type="entry name" value="KOW_Spt5_4"/>
    <property type="match status" value="1"/>
</dbReference>
<dbReference type="InterPro" id="IPR005824">
    <property type="entry name" value="KOW"/>
</dbReference>
<dbReference type="EMBL" id="NHOQ01002149">
    <property type="protein sequence ID" value="PWA19378.1"/>
    <property type="molecule type" value="Genomic_DNA"/>
</dbReference>
<dbReference type="GO" id="GO:0006368">
    <property type="term" value="P:transcription elongation by RNA polymerase II"/>
    <property type="evidence" value="ECO:0007669"/>
    <property type="project" value="TreeGrafter"/>
</dbReference>
<dbReference type="GO" id="GO:0006357">
    <property type="term" value="P:regulation of transcription by RNA polymerase II"/>
    <property type="evidence" value="ECO:0007669"/>
    <property type="project" value="InterPro"/>
</dbReference>
<dbReference type="InterPro" id="IPR057934">
    <property type="entry name" value="KOW_Spt5_7"/>
</dbReference>
<protein>
    <recommendedName>
        <fullName evidence="3 11">Transcription elongation factor SPT5</fullName>
    </recommendedName>
</protein>
<feature type="compositionally biased region" description="Polar residues" evidence="12">
    <location>
        <begin position="1019"/>
        <end position="1031"/>
    </location>
</feature>
<name>A0A315VBC2_GAMAF</name>
<comment type="caution">
    <text evidence="16">The sequence shown here is derived from an EMBL/GenBank/DDBJ whole genome shotgun (WGS) entry which is preliminary data.</text>
</comment>
<gene>
    <name evidence="16" type="ORF">CCH79_00018373</name>
</gene>
<dbReference type="PIRSF" id="PIRSF036945">
    <property type="entry name" value="Spt5"/>
    <property type="match status" value="1"/>
</dbReference>
<dbReference type="Gene3D" id="2.30.30.30">
    <property type="match status" value="1"/>
</dbReference>
<comment type="similarity">
    <text evidence="2 11">Belongs to the SPT5 family.</text>
</comment>
<dbReference type="InterPro" id="IPR036735">
    <property type="entry name" value="NGN_dom_sf"/>
</dbReference>
<feature type="domain" description="KOW" evidence="14">
    <location>
        <begin position="854"/>
        <end position="881"/>
    </location>
</feature>
<feature type="region of interest" description="Disordered" evidence="12">
    <location>
        <begin position="508"/>
        <end position="541"/>
    </location>
</feature>
<feature type="compositionally biased region" description="Acidic residues" evidence="12">
    <location>
        <begin position="80"/>
        <end position="100"/>
    </location>
</feature>
<feature type="domain" description="Spt5 C-terminal" evidence="15">
    <location>
        <begin position="923"/>
        <end position="1059"/>
    </location>
</feature>
<dbReference type="CDD" id="cd06081">
    <property type="entry name" value="KOW_Spt5_1"/>
    <property type="match status" value="1"/>
</dbReference>
<evidence type="ECO:0000259" key="13">
    <source>
        <dbReference type="SMART" id="SM00738"/>
    </source>
</evidence>
<dbReference type="InterPro" id="IPR017071">
    <property type="entry name" value="TF_Spt5_eukaryote"/>
</dbReference>
<dbReference type="CDD" id="cd09888">
    <property type="entry name" value="NGN_Euk"/>
    <property type="match status" value="1"/>
</dbReference>
<dbReference type="Pfam" id="PF23037">
    <property type="entry name" value="KOWx_SPT5"/>
    <property type="match status" value="1"/>
</dbReference>
<dbReference type="Gene3D" id="3.30.70.940">
    <property type="entry name" value="NusG, N-terminal domain"/>
    <property type="match status" value="1"/>
</dbReference>
<dbReference type="FunFam" id="3.30.70.940:FF:000005">
    <property type="entry name" value="Transcription elongation factor SPT5"/>
    <property type="match status" value="1"/>
</dbReference>
<accession>A0A315VBC2</accession>
<organism evidence="16 17">
    <name type="scientific">Gambusia affinis</name>
    <name type="common">Western mosquitofish</name>
    <name type="synonym">Heterandria affinis</name>
    <dbReference type="NCBI Taxonomy" id="33528"/>
    <lineage>
        <taxon>Eukaryota</taxon>
        <taxon>Metazoa</taxon>
        <taxon>Chordata</taxon>
        <taxon>Craniata</taxon>
        <taxon>Vertebrata</taxon>
        <taxon>Euteleostomi</taxon>
        <taxon>Actinopterygii</taxon>
        <taxon>Neopterygii</taxon>
        <taxon>Teleostei</taxon>
        <taxon>Neoteleostei</taxon>
        <taxon>Acanthomorphata</taxon>
        <taxon>Ovalentaria</taxon>
        <taxon>Atherinomorphae</taxon>
        <taxon>Cyprinodontiformes</taxon>
        <taxon>Poeciliidae</taxon>
        <taxon>Poeciliinae</taxon>
        <taxon>Gambusia</taxon>
    </lineage>
</organism>
<dbReference type="InterPro" id="IPR039659">
    <property type="entry name" value="SPT5"/>
</dbReference>
<evidence type="ECO:0000259" key="14">
    <source>
        <dbReference type="SMART" id="SM00739"/>
    </source>
</evidence>
<evidence type="ECO:0000256" key="7">
    <source>
        <dbReference type="ARBA" id="ARBA00023015"/>
    </source>
</evidence>
<evidence type="ECO:0000313" key="16">
    <source>
        <dbReference type="EMBL" id="PWA19378.1"/>
    </source>
</evidence>
<dbReference type="Pfam" id="PF23287">
    <property type="entry name" value="KOW7_SPT5"/>
    <property type="match status" value="1"/>
</dbReference>
<feature type="domain" description="NusG-like N-terminal" evidence="13">
    <location>
        <begin position="345"/>
        <end position="453"/>
    </location>
</feature>
<evidence type="ECO:0000256" key="11">
    <source>
        <dbReference type="PIRNR" id="PIRNR036945"/>
    </source>
</evidence>
<evidence type="ECO:0000256" key="3">
    <source>
        <dbReference type="ARBA" id="ARBA00020181"/>
    </source>
</evidence>
<keyword evidence="10 11" id="KW-0539">Nucleus</keyword>
<dbReference type="InterPro" id="IPR005100">
    <property type="entry name" value="NGN-domain"/>
</dbReference>
<dbReference type="Pfam" id="PF23291">
    <property type="entry name" value="KOW4_SPT5"/>
    <property type="match status" value="1"/>
</dbReference>
<evidence type="ECO:0000256" key="12">
    <source>
        <dbReference type="SAM" id="MobiDB-lite"/>
    </source>
</evidence>
<feature type="compositionally biased region" description="Pro residues" evidence="12">
    <location>
        <begin position="1008"/>
        <end position="1017"/>
    </location>
</feature>
<evidence type="ECO:0000256" key="9">
    <source>
        <dbReference type="ARBA" id="ARBA00023163"/>
    </source>
</evidence>
<feature type="compositionally biased region" description="Acidic residues" evidence="12">
    <location>
        <begin position="20"/>
        <end position="32"/>
    </location>
</feature>
<feature type="compositionally biased region" description="Acidic residues" evidence="12">
    <location>
        <begin position="985"/>
        <end position="995"/>
    </location>
</feature>
<keyword evidence="17" id="KW-1185">Reference proteome</keyword>
<keyword evidence="6" id="KW-0677">Repeat</keyword>
<dbReference type="InterPro" id="IPR006645">
    <property type="entry name" value="NGN-like_dom"/>
</dbReference>
<evidence type="ECO:0000256" key="1">
    <source>
        <dbReference type="ARBA" id="ARBA00004123"/>
    </source>
</evidence>
<dbReference type="Pfam" id="PF03439">
    <property type="entry name" value="Spt5-NGN"/>
    <property type="match status" value="1"/>
</dbReference>
<dbReference type="InterPro" id="IPR057936">
    <property type="entry name" value="KOWx_Spt5"/>
</dbReference>
<dbReference type="Pfam" id="PF23288">
    <property type="entry name" value="KOW6_SPT5"/>
    <property type="match status" value="1"/>
</dbReference>
<reference evidence="16 17" key="1">
    <citation type="journal article" date="2018" name="G3 (Bethesda)">
        <title>A High-Quality Reference Genome for the Invasive Mosquitofish Gambusia affinis Using a Chicago Library.</title>
        <authorList>
            <person name="Hoffberg S.L."/>
            <person name="Troendle N.J."/>
            <person name="Glenn T.C."/>
            <person name="Mahmud O."/>
            <person name="Louha S."/>
            <person name="Chalopin D."/>
            <person name="Bennetzen J.L."/>
            <person name="Mauricio R."/>
        </authorList>
    </citation>
    <scope>NUCLEOTIDE SEQUENCE [LARGE SCALE GENOMIC DNA]</scope>
    <source>
        <strain evidence="16">NE01/NJP1002.9</strain>
        <tissue evidence="16">Muscle</tissue>
    </source>
</reference>
<dbReference type="InterPro" id="IPR014722">
    <property type="entry name" value="Rib_uL2_dom2"/>
</dbReference>
<keyword evidence="7" id="KW-0805">Transcription regulation</keyword>
<dbReference type="GO" id="GO:0003729">
    <property type="term" value="F:mRNA binding"/>
    <property type="evidence" value="ECO:0007669"/>
    <property type="project" value="TreeGrafter"/>
</dbReference>
<feature type="region of interest" description="Disordered" evidence="12">
    <location>
        <begin position="905"/>
        <end position="1127"/>
    </location>
</feature>
<evidence type="ECO:0000256" key="10">
    <source>
        <dbReference type="ARBA" id="ARBA00023242"/>
    </source>
</evidence>
<dbReference type="AlphaFoldDB" id="A0A315VBC2"/>
<feature type="compositionally biased region" description="Low complexity" evidence="12">
    <location>
        <begin position="530"/>
        <end position="541"/>
    </location>
</feature>
<feature type="region of interest" description="Disordered" evidence="12">
    <location>
        <begin position="821"/>
        <end position="853"/>
    </location>
</feature>
<evidence type="ECO:0000256" key="8">
    <source>
        <dbReference type="ARBA" id="ARBA00023159"/>
    </source>
</evidence>
<feature type="compositionally biased region" description="Acidic residues" evidence="12">
    <location>
        <begin position="42"/>
        <end position="65"/>
    </location>
</feature>
<dbReference type="SMART" id="SM01104">
    <property type="entry name" value="CTD"/>
    <property type="match status" value="1"/>
</dbReference>
<feature type="domain" description="KOW" evidence="14">
    <location>
        <begin position="745"/>
        <end position="772"/>
    </location>
</feature>
<keyword evidence="8" id="KW-0010">Activator</keyword>
<evidence type="ECO:0000256" key="4">
    <source>
        <dbReference type="ARBA" id="ARBA00022491"/>
    </source>
</evidence>
<keyword evidence="9 11" id="KW-0804">Transcription</keyword>
<keyword evidence="5" id="KW-0597">Phosphoprotein</keyword>
<feature type="compositionally biased region" description="Polar residues" evidence="12">
    <location>
        <begin position="911"/>
        <end position="927"/>
    </location>
</feature>
<dbReference type="InterPro" id="IPR039385">
    <property type="entry name" value="NGN_Euk"/>
</dbReference>
<dbReference type="GO" id="GO:0032044">
    <property type="term" value="C:DSIF complex"/>
    <property type="evidence" value="ECO:0007669"/>
    <property type="project" value="TreeGrafter"/>
</dbReference>
<comment type="subcellular location">
    <subcellularLocation>
        <location evidence="1 11">Nucleus</location>
    </subcellularLocation>
</comment>
<proteinExistence type="inferred from homology"/>
<dbReference type="SMART" id="SM00738">
    <property type="entry name" value="NGN"/>
    <property type="match status" value="1"/>
</dbReference>
<feature type="domain" description="KOW" evidence="14">
    <location>
        <begin position="1183"/>
        <end position="1210"/>
    </location>
</feature>
<evidence type="ECO:0000313" key="17">
    <source>
        <dbReference type="Proteomes" id="UP000250572"/>
    </source>
</evidence>
<feature type="compositionally biased region" description="Low complexity" evidence="12">
    <location>
        <begin position="1047"/>
        <end position="1062"/>
    </location>
</feature>
<feature type="region of interest" description="Disordered" evidence="12">
    <location>
        <begin position="1"/>
        <end position="106"/>
    </location>
</feature>
<dbReference type="PANTHER" id="PTHR11125">
    <property type="entry name" value="SUPPRESSOR OF TY 5"/>
    <property type="match status" value="1"/>
</dbReference>
<feature type="compositionally biased region" description="Polar residues" evidence="12">
    <location>
        <begin position="938"/>
        <end position="958"/>
    </location>
</feature>
<dbReference type="InterPro" id="IPR024945">
    <property type="entry name" value="Spt5_C_dom"/>
</dbReference>
<feature type="domain" description="KOW" evidence="14">
    <location>
        <begin position="458"/>
        <end position="485"/>
    </location>
</feature>
<evidence type="ECO:0000256" key="6">
    <source>
        <dbReference type="ARBA" id="ARBA00022737"/>
    </source>
</evidence>
<dbReference type="FunFam" id="2.30.30.30:FF:000017">
    <property type="entry name" value="Transcription elongation factor SPT5"/>
    <property type="match status" value="1"/>
</dbReference>
<feature type="compositionally biased region" description="Gly residues" evidence="12">
    <location>
        <begin position="827"/>
        <end position="847"/>
    </location>
</feature>
<dbReference type="Pfam" id="PF23290">
    <property type="entry name" value="KOW5_SPT5"/>
    <property type="match status" value="1"/>
</dbReference>
<dbReference type="InterPro" id="IPR041978">
    <property type="entry name" value="KOW_Spt5_5"/>
</dbReference>
<dbReference type="CDD" id="cd06085">
    <property type="entry name" value="KOW_Spt5_5"/>
    <property type="match status" value="1"/>
</dbReference>
<dbReference type="SMART" id="SM00739">
    <property type="entry name" value="KOW"/>
    <property type="match status" value="4"/>
</dbReference>